<keyword evidence="2" id="KW-1185">Reference proteome</keyword>
<dbReference type="VEuPathDB" id="FungiDB:VP01_5839g1"/>
<gene>
    <name evidence="1" type="ORF">VP01_5839g1</name>
</gene>
<evidence type="ECO:0000313" key="1">
    <source>
        <dbReference type="EMBL" id="KNZ48202.1"/>
    </source>
</evidence>
<reference evidence="1 2" key="1">
    <citation type="submission" date="2015-08" db="EMBL/GenBank/DDBJ databases">
        <title>Next Generation Sequencing and Analysis of the Genome of Puccinia sorghi L Schw, the Causal Agent of Maize Common Rust.</title>
        <authorList>
            <person name="Rochi L."/>
            <person name="Burguener G."/>
            <person name="Darino M."/>
            <person name="Turjanski A."/>
            <person name="Kreff E."/>
            <person name="Dieguez M.J."/>
            <person name="Sacco F."/>
        </authorList>
    </citation>
    <scope>NUCLEOTIDE SEQUENCE [LARGE SCALE GENOMIC DNA]</scope>
    <source>
        <strain evidence="1 2">RO10H11247</strain>
    </source>
</reference>
<proteinExistence type="predicted"/>
<protein>
    <submittedName>
        <fullName evidence="1">Uncharacterized protein</fullName>
    </submittedName>
</protein>
<comment type="caution">
    <text evidence="1">The sequence shown here is derived from an EMBL/GenBank/DDBJ whole genome shotgun (WGS) entry which is preliminary data.</text>
</comment>
<dbReference type="AlphaFoldDB" id="A0A0L6UIT9"/>
<evidence type="ECO:0000313" key="2">
    <source>
        <dbReference type="Proteomes" id="UP000037035"/>
    </source>
</evidence>
<accession>A0A0L6UIT9</accession>
<name>A0A0L6UIT9_9BASI</name>
<organism evidence="1 2">
    <name type="scientific">Puccinia sorghi</name>
    <dbReference type="NCBI Taxonomy" id="27349"/>
    <lineage>
        <taxon>Eukaryota</taxon>
        <taxon>Fungi</taxon>
        <taxon>Dikarya</taxon>
        <taxon>Basidiomycota</taxon>
        <taxon>Pucciniomycotina</taxon>
        <taxon>Pucciniomycetes</taxon>
        <taxon>Pucciniales</taxon>
        <taxon>Pucciniaceae</taxon>
        <taxon>Puccinia</taxon>
    </lineage>
</organism>
<dbReference type="Proteomes" id="UP000037035">
    <property type="component" value="Unassembled WGS sequence"/>
</dbReference>
<dbReference type="EMBL" id="LAVV01011095">
    <property type="protein sequence ID" value="KNZ48202.1"/>
    <property type="molecule type" value="Genomic_DNA"/>
</dbReference>
<feature type="non-terminal residue" evidence="1">
    <location>
        <position position="1"/>
    </location>
</feature>
<sequence>VKGGEFVFPDDSCSIKFSGFNGICYCLI</sequence>